<feature type="compositionally biased region" description="Polar residues" evidence="11">
    <location>
        <begin position="10"/>
        <end position="20"/>
    </location>
</feature>
<dbReference type="SUPFAM" id="SSF52172">
    <property type="entry name" value="CheY-like"/>
    <property type="match status" value="1"/>
</dbReference>
<dbReference type="InterPro" id="IPR050236">
    <property type="entry name" value="Ser_Thr_kinase_AGC"/>
</dbReference>
<dbReference type="Gene3D" id="3.30.200.20">
    <property type="entry name" value="Phosphorylase Kinase, domain 1"/>
    <property type="match status" value="2"/>
</dbReference>
<feature type="region of interest" description="Disordered" evidence="11">
    <location>
        <begin position="973"/>
        <end position="1035"/>
    </location>
</feature>
<dbReference type="GO" id="GO:0005737">
    <property type="term" value="C:cytoplasm"/>
    <property type="evidence" value="ECO:0007669"/>
    <property type="project" value="TreeGrafter"/>
</dbReference>
<comment type="caution">
    <text evidence="15">The sequence shown here is derived from an EMBL/GenBank/DDBJ whole genome shotgun (WGS) entry which is preliminary data.</text>
</comment>
<feature type="region of interest" description="Disordered" evidence="11">
    <location>
        <begin position="172"/>
        <end position="196"/>
    </location>
</feature>
<keyword evidence="7" id="KW-0067">ATP-binding</keyword>
<dbReference type="InterPro" id="IPR000719">
    <property type="entry name" value="Prot_kinase_dom"/>
</dbReference>
<feature type="region of interest" description="Disordered" evidence="11">
    <location>
        <begin position="250"/>
        <end position="295"/>
    </location>
</feature>
<feature type="compositionally biased region" description="Low complexity" evidence="11">
    <location>
        <begin position="2663"/>
        <end position="2680"/>
    </location>
</feature>
<feature type="region of interest" description="Disordered" evidence="11">
    <location>
        <begin position="2648"/>
        <end position="2680"/>
    </location>
</feature>
<feature type="region of interest" description="Disordered" evidence="11">
    <location>
        <begin position="2180"/>
        <end position="2215"/>
    </location>
</feature>
<keyword evidence="2" id="KW-0723">Serine/threonine-protein kinase</keyword>
<evidence type="ECO:0000256" key="1">
    <source>
        <dbReference type="ARBA" id="ARBA00012513"/>
    </source>
</evidence>
<evidence type="ECO:0000256" key="2">
    <source>
        <dbReference type="ARBA" id="ARBA00022527"/>
    </source>
</evidence>
<organism evidence="15 16">
    <name type="scientific">Absidia repens</name>
    <dbReference type="NCBI Taxonomy" id="90262"/>
    <lineage>
        <taxon>Eukaryota</taxon>
        <taxon>Fungi</taxon>
        <taxon>Fungi incertae sedis</taxon>
        <taxon>Mucoromycota</taxon>
        <taxon>Mucoromycotina</taxon>
        <taxon>Mucoromycetes</taxon>
        <taxon>Mucorales</taxon>
        <taxon>Cunninghamellaceae</taxon>
        <taxon>Absidia</taxon>
    </lineage>
</organism>
<dbReference type="PROSITE" id="PS50110">
    <property type="entry name" value="RESPONSE_REGULATORY"/>
    <property type="match status" value="1"/>
</dbReference>
<feature type="compositionally biased region" description="Low complexity" evidence="11">
    <location>
        <begin position="1002"/>
        <end position="1013"/>
    </location>
</feature>
<dbReference type="GO" id="GO:0005524">
    <property type="term" value="F:ATP binding"/>
    <property type="evidence" value="ECO:0007669"/>
    <property type="project" value="UniProtKB-KW"/>
</dbReference>
<feature type="region of interest" description="Disordered" evidence="11">
    <location>
        <begin position="1795"/>
        <end position="1817"/>
    </location>
</feature>
<proteinExistence type="predicted"/>
<dbReference type="InterPro" id="IPR011009">
    <property type="entry name" value="Kinase-like_dom_sf"/>
</dbReference>
<accession>A0A1X2I5B6</accession>
<feature type="compositionally biased region" description="Polar residues" evidence="11">
    <location>
        <begin position="2180"/>
        <end position="2211"/>
    </location>
</feature>
<feature type="region of interest" description="Disordered" evidence="11">
    <location>
        <begin position="1384"/>
        <end position="1412"/>
    </location>
</feature>
<evidence type="ECO:0000256" key="6">
    <source>
        <dbReference type="ARBA" id="ARBA00022777"/>
    </source>
</evidence>
<evidence type="ECO:0000256" key="9">
    <source>
        <dbReference type="ARBA" id="ARBA00048679"/>
    </source>
</evidence>
<feature type="region of interest" description="Disordered" evidence="11">
    <location>
        <begin position="398"/>
        <end position="424"/>
    </location>
</feature>
<feature type="region of interest" description="Disordered" evidence="11">
    <location>
        <begin position="215"/>
        <end position="235"/>
    </location>
</feature>
<reference evidence="15 16" key="1">
    <citation type="submission" date="2016-07" db="EMBL/GenBank/DDBJ databases">
        <title>Pervasive Adenine N6-methylation of Active Genes in Fungi.</title>
        <authorList>
            <consortium name="DOE Joint Genome Institute"/>
            <person name="Mondo S.J."/>
            <person name="Dannebaum R.O."/>
            <person name="Kuo R.C."/>
            <person name="Labutti K."/>
            <person name="Haridas S."/>
            <person name="Kuo A."/>
            <person name="Salamov A."/>
            <person name="Ahrendt S.R."/>
            <person name="Lipzen A."/>
            <person name="Sullivan W."/>
            <person name="Andreopoulos W.B."/>
            <person name="Clum A."/>
            <person name="Lindquist E."/>
            <person name="Daum C."/>
            <person name="Ramamoorthy G.K."/>
            <person name="Gryganskyi A."/>
            <person name="Culley D."/>
            <person name="Magnuson J.K."/>
            <person name="James T.Y."/>
            <person name="O'Malley M.A."/>
            <person name="Stajich J.E."/>
            <person name="Spatafora J.W."/>
            <person name="Visel A."/>
            <person name="Grigoriev I.V."/>
        </authorList>
    </citation>
    <scope>NUCLEOTIDE SEQUENCE [LARGE SCALE GENOMIC DNA]</scope>
    <source>
        <strain evidence="15 16">NRRL 1336</strain>
    </source>
</reference>
<evidence type="ECO:0000256" key="11">
    <source>
        <dbReference type="SAM" id="MobiDB-lite"/>
    </source>
</evidence>
<evidence type="ECO:0000256" key="3">
    <source>
        <dbReference type="ARBA" id="ARBA00022553"/>
    </source>
</evidence>
<feature type="compositionally biased region" description="Polar residues" evidence="11">
    <location>
        <begin position="73"/>
        <end position="96"/>
    </location>
</feature>
<keyword evidence="5" id="KW-0547">Nucleotide-binding</keyword>
<feature type="region of interest" description="Disordered" evidence="11">
    <location>
        <begin position="671"/>
        <end position="693"/>
    </location>
</feature>
<feature type="region of interest" description="Disordered" evidence="11">
    <location>
        <begin position="2512"/>
        <end position="2602"/>
    </location>
</feature>
<gene>
    <name evidence="15" type="ORF">BCR42DRAFT_381630</name>
</gene>
<feature type="region of interest" description="Disordered" evidence="11">
    <location>
        <begin position="797"/>
        <end position="817"/>
    </location>
</feature>
<dbReference type="PANTHER" id="PTHR24356:SF1">
    <property type="entry name" value="SERINE_THREONINE-PROTEIN KINASE GREATWALL"/>
    <property type="match status" value="1"/>
</dbReference>
<keyword evidence="4" id="KW-0808">Transferase</keyword>
<feature type="compositionally biased region" description="Polar residues" evidence="11">
    <location>
        <begin position="975"/>
        <end position="989"/>
    </location>
</feature>
<dbReference type="Proteomes" id="UP000193560">
    <property type="component" value="Unassembled WGS sequence"/>
</dbReference>
<feature type="region of interest" description="Disordered" evidence="11">
    <location>
        <begin position="314"/>
        <end position="341"/>
    </location>
</feature>
<feature type="region of interest" description="Disordered" evidence="11">
    <location>
        <begin position="1758"/>
        <end position="1777"/>
    </location>
</feature>
<feature type="region of interest" description="Disordered" evidence="11">
    <location>
        <begin position="131"/>
        <end position="150"/>
    </location>
</feature>
<dbReference type="GO" id="GO:0004674">
    <property type="term" value="F:protein serine/threonine kinase activity"/>
    <property type="evidence" value="ECO:0007669"/>
    <property type="project" value="UniProtKB-KW"/>
</dbReference>
<dbReference type="GO" id="GO:1901992">
    <property type="term" value="P:positive regulation of mitotic cell cycle phase transition"/>
    <property type="evidence" value="ECO:0007669"/>
    <property type="project" value="UniProtKB-ARBA"/>
</dbReference>
<dbReference type="STRING" id="90262.A0A1X2I5B6"/>
<evidence type="ECO:0000259" key="13">
    <source>
        <dbReference type="PROSITE" id="PS50110"/>
    </source>
</evidence>
<feature type="compositionally biased region" description="Basic residues" evidence="11">
    <location>
        <begin position="1806"/>
        <end position="1816"/>
    </location>
</feature>
<feature type="compositionally biased region" description="Low complexity" evidence="11">
    <location>
        <begin position="2115"/>
        <end position="2125"/>
    </location>
</feature>
<keyword evidence="6" id="KW-0418">Kinase</keyword>
<evidence type="ECO:0000256" key="7">
    <source>
        <dbReference type="ARBA" id="ARBA00022840"/>
    </source>
</evidence>
<evidence type="ECO:0000313" key="16">
    <source>
        <dbReference type="Proteomes" id="UP000193560"/>
    </source>
</evidence>
<feature type="region of interest" description="Disordered" evidence="11">
    <location>
        <begin position="2053"/>
        <end position="2086"/>
    </location>
</feature>
<dbReference type="EC" id="2.7.11.1" evidence="1"/>
<dbReference type="FunFam" id="1.10.510.10:FF:000340">
    <property type="entry name" value="Serine threonine protein kinase"/>
    <property type="match status" value="1"/>
</dbReference>
<comment type="catalytic activity">
    <reaction evidence="9">
        <text>L-seryl-[protein] + ATP = O-phospho-L-seryl-[protein] + ADP + H(+)</text>
        <dbReference type="Rhea" id="RHEA:17989"/>
        <dbReference type="Rhea" id="RHEA-COMP:9863"/>
        <dbReference type="Rhea" id="RHEA-COMP:11604"/>
        <dbReference type="ChEBI" id="CHEBI:15378"/>
        <dbReference type="ChEBI" id="CHEBI:29999"/>
        <dbReference type="ChEBI" id="CHEBI:30616"/>
        <dbReference type="ChEBI" id="CHEBI:83421"/>
        <dbReference type="ChEBI" id="CHEBI:456216"/>
        <dbReference type="EC" id="2.7.11.1"/>
    </reaction>
</comment>
<dbReference type="GO" id="GO:0005634">
    <property type="term" value="C:nucleus"/>
    <property type="evidence" value="ECO:0007669"/>
    <property type="project" value="TreeGrafter"/>
</dbReference>
<feature type="compositionally biased region" description="Low complexity" evidence="11">
    <location>
        <begin position="215"/>
        <end position="233"/>
    </location>
</feature>
<feature type="region of interest" description="Disordered" evidence="11">
    <location>
        <begin position="2112"/>
        <end position="2166"/>
    </location>
</feature>
<feature type="region of interest" description="Disordered" evidence="11">
    <location>
        <begin position="929"/>
        <end position="952"/>
    </location>
</feature>
<evidence type="ECO:0000256" key="10">
    <source>
        <dbReference type="PROSITE-ProRule" id="PRU00169"/>
    </source>
</evidence>
<evidence type="ECO:0000256" key="8">
    <source>
        <dbReference type="ARBA" id="ARBA00047899"/>
    </source>
</evidence>
<dbReference type="Gene3D" id="3.40.50.2300">
    <property type="match status" value="1"/>
</dbReference>
<feature type="compositionally biased region" description="Low complexity" evidence="11">
    <location>
        <begin position="2133"/>
        <end position="2166"/>
    </location>
</feature>
<dbReference type="Gene3D" id="3.30.450.20">
    <property type="entry name" value="PAS domain"/>
    <property type="match status" value="1"/>
</dbReference>
<dbReference type="SMART" id="SM00448">
    <property type="entry name" value="REC"/>
    <property type="match status" value="1"/>
</dbReference>
<feature type="compositionally biased region" description="Low complexity" evidence="11">
    <location>
        <begin position="2055"/>
        <end position="2086"/>
    </location>
</feature>
<feature type="modified residue" description="4-aspartylphosphate" evidence="10">
    <location>
        <position position="2738"/>
    </location>
</feature>
<feature type="compositionally biased region" description="Low complexity" evidence="11">
    <location>
        <begin position="318"/>
        <end position="336"/>
    </location>
</feature>
<dbReference type="Pfam" id="PF00069">
    <property type="entry name" value="Pkinase"/>
    <property type="match status" value="2"/>
</dbReference>
<dbReference type="CDD" id="cd00130">
    <property type="entry name" value="PAS"/>
    <property type="match status" value="1"/>
</dbReference>
<feature type="compositionally biased region" description="Low complexity" evidence="11">
    <location>
        <begin position="54"/>
        <end position="72"/>
    </location>
</feature>
<evidence type="ECO:0000259" key="12">
    <source>
        <dbReference type="PROSITE" id="PS50011"/>
    </source>
</evidence>
<evidence type="ECO:0000256" key="4">
    <source>
        <dbReference type="ARBA" id="ARBA00022679"/>
    </source>
</evidence>
<feature type="domain" description="Response regulatory" evidence="13">
    <location>
        <begin position="2688"/>
        <end position="2802"/>
    </location>
</feature>
<dbReference type="Pfam" id="PF00072">
    <property type="entry name" value="Response_reg"/>
    <property type="match status" value="1"/>
</dbReference>
<evidence type="ECO:0000256" key="5">
    <source>
        <dbReference type="ARBA" id="ARBA00022741"/>
    </source>
</evidence>
<feature type="region of interest" description="Disordered" evidence="11">
    <location>
        <begin position="1"/>
        <end position="108"/>
    </location>
</feature>
<sequence length="2849" mass="314025">MDQVDKGIQDRTSPLPTSDHSIPADPVNSIRDFKSEETETSFSPNSPLLPLGVTTSASSTPAKTTNSSPATTCLNTNFGPGTLKSDQNRMPSTSPKYASPPVGSGGKYMVKSKRASWIDANACDISAKQRKNSISDFGNKQQQQQQRGQQHIPYATKERLLSLSVSPVDVAASPTKNANSASSDIHSMPKSGSSLAWLRSGRRPSVDQYATTLPSLYSPSSSSSSSSLTSHPLDYSTKTSVLPKYRQKALHITTSSTSENRRRTSSVSSIVTDSSTLQDDDDGSPCSSSASYQPTTTVSPMFINQDKGKSIFLHDHSPGSSSPLSCEISSSSSFRNSNKRRSSMTLLKNIPSSELANIINGYTGSSHGDTTGSPMANDVSHTKQGARINTANTIHSSLSLTSSSSSSPSISCRPTSVSSPLTSSNNGIPAYQHSLHSFFKRQISASTTNSADSDNENNTNDPDVVELDLNNEQPSGQTIYHGNNDHLHSSTVYPALLLGGLDHDTRANEASSSRKPSLYVNTSGLLHGSAPDLCYWNNTMDYFALPVDVGKDIGSPLSAPGNRFLPMDTYDQHLYHSRLRKINKWCHISWNDSKTTVRIFLRQESNNRSHLKLLFELPANAMCQDGSDLVNRIPWSNWIDEYEKLNGKQFKTQFLTRIDGATVHSQMSAAGDINTSTSGSKTMANEQPQWTTTGRQKHNLSLDLRNISYQVGHGDGYHHFPLDTATSSDRITTPISADDSSIQSFRRISNSSSFLAGRHSTSFPPPYDTVGSVGYCFQDTGSRMSAIGRLGTILDSGGNSNSLDEKSQYTSSPSSGRIRHTIKTRLQSAKNACDDEIRIITDGLNKYVERGLQYVECLEEGLEQGIPSDENEDHDDPCYENHYNYILSDDRNDDMMDVMAQESINHSYHPLQSIVGIVKPSAHGFCPSSGNELPQLSSPSSSSSLPTSNSVSNINIPVRRRSLAIRLQNIEEQAELSSSETDQSQVTTPSDERLPKQMKLPAQQTAIDQTTTASSVGSLVPQNLPADLSSKPSTQTPSRYAMISEDAYLPTPFILALQDMITLAQTVLDTPLENYLENAGGCAAIVSAIQSVGMQWDAHPEWPCREWYVRLLLCVAAFNRVVEWWEAERGFWCSWNTSSSGGASATGVSNPTASDTNLTGKTFATNTTNAALDEKNGLEADDNTDDLDLIHGGRYRSISETESAWSYMEAQDGGSLSRNDYSPLTAVDYSDNNSMGDDYDEHVLADGDNNVKTGSIQLQEAVQRGQSNTIVMELTLMTTVVQYLSPVWRQLIRSDPQDVIGKNISDLLVPGDRHVFSNATNDLLQDALRTVELRFSVQPDDIAVIEMEGKGMIMYNRVTGKPSHTMWVVKPLSCHHIVVDLSPSSTTNHRSSVCSPKPSQESTPLKENPIENNGQSIRHLLDDDSENVDLWSAIYDENMDHYAQLRMRSISEPITTMMEISTLETDQPNMADGEQQSKPSPFLPSSAIMRRAVSHGSGPASDNNRLLSPSALMSLPPALCRVCERSVVAAFFEQHAELCVELHRTEMDVIICNDNLRDLKQLVQELLDTSQSKLEMASLDVGKNSNGDDKVQNHVVGDTSSIAVDHDDLITDDTIDNLEDQRSDIVAMCKDLLDILEVAINIPIPDSEDKGGIGENGIDFDTNGNDDGETPVSLIKSKMVQILYWRPPPIGDTAYVPLIHDVEHLTKGKVDAVNRMRDRLEYNGRVRLDFQQNAQQDKGWTEFVDNDKDDQLVISTATPDSNTKSQASDDFNLDNETSATDNCTKKSIFGKWKRWKPKGSSGMARMTRRQKRKARSIKVQPHIVEVETIETPLASPGFPFKAHNKIDTLPISDNSQVKQHHQPLIPSSAASTTSSATSATAYRSLPPTIKDYDIIKPISKGAFGSVFLAKKRLTGDYYAIKFLKKSDMIAKNQVTNVKAERMILMTQTDSPFVTKLYYTFQSKDYLYLVLEYLNGGDCSALIKVLGRLPEDWTRNYLAEVTLGLGYLYNKNIIHRDLKPDNLLIDQNGHLKLTDFGLSRIGFLDRRVRDELSFGPDSDTTAPLPTSPAPSRSNTPPSSSPIVSNNPTLSPTFSNLYKHSYFSALFEKDRQRRGSHASSSASVGAVNEYSPRLHQQQQQHHPQQQQYQSHHPYHHVPSYSSSATSTPSWMDERSCYNWHRSSNGGSHTGKSSSSMLGKTATPNTTERTNNEFAATERQTQHDFRAIGTPDYIAPESILGTGNDSMVDWWALGVICYEFLYGYPPFNDDSPDKVFENILSRRIDWHEDSVSVSDDARDFMEKLMTLDPCKRLGANGPDEVKQHPFFKNIDWDNLLTELPSFVPQPVNEEDTTYFDARGATMQDHEHLDKDLLEGKERAEVQHAKTIIMEQNPAKVTPIYRITDGGNHDTYGDESNHKLAFGTELEENGSEFGTFVYKNLRQLEKANENAIRKLRHDSIAINAASPVSTSSIESASSIPKSGVNGDGVLTPTANWFHRSLPAISRKKRNSIFDFTPGYNSMNRPSSSSSSSSSLNHLTYTTSLPTTPSNLSPSTSSKIMSSSPSCIPIAPSKNTNANINKENKGKLTMSKTSPSTPPYSIPRLRSVSSPGNRLLHMATGQITSSFAKIMQDGNYTDHAANDEAKPFTTTTQINEHKHHSSPQARYQQQQHSISNISSSLSSSHGKSGRILDCLLADDNPISCKILETILDRLDCRCVIVRNGAQAIRYAMGDVQFDLVFMDIRMPIIDGEAAARMIKSVKNRNQSTPIIAVTAYERTVQLADTFDDIVSKPVTREIVEQRINFYCQRIGADGLNVSSPHQLQHHPPPEPTSMSNFSTISTCSSQPIPIPPPY</sequence>
<feature type="region of interest" description="Disordered" evidence="11">
    <location>
        <begin position="2812"/>
        <end position="2832"/>
    </location>
</feature>
<dbReference type="GO" id="GO:0000160">
    <property type="term" value="P:phosphorelay signal transduction system"/>
    <property type="evidence" value="ECO:0007669"/>
    <property type="project" value="InterPro"/>
</dbReference>
<dbReference type="InterPro" id="IPR000961">
    <property type="entry name" value="AGC-kinase_C"/>
</dbReference>
<feature type="compositionally biased region" description="Low complexity" evidence="11">
    <location>
        <begin position="398"/>
        <end position="419"/>
    </location>
</feature>
<dbReference type="EMBL" id="MCGE01000027">
    <property type="protein sequence ID" value="ORZ09533.1"/>
    <property type="molecule type" value="Genomic_DNA"/>
</dbReference>
<name>A0A1X2I5B6_9FUNG</name>
<dbReference type="OrthoDB" id="162894at2759"/>
<comment type="catalytic activity">
    <reaction evidence="8">
        <text>L-threonyl-[protein] + ATP = O-phospho-L-threonyl-[protein] + ADP + H(+)</text>
        <dbReference type="Rhea" id="RHEA:46608"/>
        <dbReference type="Rhea" id="RHEA-COMP:11060"/>
        <dbReference type="Rhea" id="RHEA-COMP:11605"/>
        <dbReference type="ChEBI" id="CHEBI:15378"/>
        <dbReference type="ChEBI" id="CHEBI:30013"/>
        <dbReference type="ChEBI" id="CHEBI:30616"/>
        <dbReference type="ChEBI" id="CHEBI:61977"/>
        <dbReference type="ChEBI" id="CHEBI:456216"/>
        <dbReference type="EC" id="2.7.11.1"/>
    </reaction>
</comment>
<feature type="compositionally biased region" description="Polar residues" evidence="11">
    <location>
        <begin position="797"/>
        <end position="815"/>
    </location>
</feature>
<dbReference type="PANTHER" id="PTHR24356">
    <property type="entry name" value="SERINE/THREONINE-PROTEIN KINASE"/>
    <property type="match status" value="1"/>
</dbReference>
<feature type="compositionally biased region" description="Low complexity" evidence="11">
    <location>
        <begin position="265"/>
        <end position="276"/>
    </location>
</feature>
<dbReference type="SUPFAM" id="SSF55785">
    <property type="entry name" value="PYP-like sensor domain (PAS domain)"/>
    <property type="match status" value="1"/>
</dbReference>
<feature type="compositionally biased region" description="Low complexity" evidence="11">
    <location>
        <begin position="141"/>
        <end position="150"/>
    </location>
</feature>
<dbReference type="InterPro" id="IPR011006">
    <property type="entry name" value="CheY-like_superfamily"/>
</dbReference>
<dbReference type="FunFam" id="3.30.200.20:FF:001008">
    <property type="entry name" value="Serine/threonine-protein kinase cek1"/>
    <property type="match status" value="1"/>
</dbReference>
<dbReference type="InterPro" id="IPR000014">
    <property type="entry name" value="PAS"/>
</dbReference>
<feature type="compositionally biased region" description="Low complexity" evidence="11">
    <location>
        <begin position="931"/>
        <end position="952"/>
    </location>
</feature>
<dbReference type="CDD" id="cd17546">
    <property type="entry name" value="REC_hyHK_CKI1_RcsC-like"/>
    <property type="match status" value="1"/>
</dbReference>
<dbReference type="PROSITE" id="PS51285">
    <property type="entry name" value="AGC_KINASE_CTER"/>
    <property type="match status" value="1"/>
</dbReference>
<feature type="compositionally biased region" description="Polar residues" evidence="11">
    <location>
        <begin position="285"/>
        <end position="295"/>
    </location>
</feature>
<protein>
    <recommendedName>
        <fullName evidence="1">non-specific serine/threonine protein kinase</fullName>
        <ecNumber evidence="1">2.7.11.1</ecNumber>
    </recommendedName>
</protein>
<feature type="compositionally biased region" description="Polar residues" evidence="11">
    <location>
        <begin position="446"/>
        <end position="461"/>
    </location>
</feature>
<feature type="domain" description="Protein kinase" evidence="12">
    <location>
        <begin position="1892"/>
        <end position="2324"/>
    </location>
</feature>
<dbReference type="Gene3D" id="1.10.510.10">
    <property type="entry name" value="Transferase(Phosphotransferase) domain 1"/>
    <property type="match status" value="2"/>
</dbReference>
<evidence type="ECO:0000313" key="15">
    <source>
        <dbReference type="EMBL" id="ORZ09533.1"/>
    </source>
</evidence>
<dbReference type="InterPro" id="IPR035965">
    <property type="entry name" value="PAS-like_dom_sf"/>
</dbReference>
<feature type="compositionally biased region" description="Low complexity" evidence="11">
    <location>
        <begin position="2522"/>
        <end position="2568"/>
    </location>
</feature>
<dbReference type="PROSITE" id="PS00108">
    <property type="entry name" value="PROTEIN_KINASE_ST"/>
    <property type="match status" value="1"/>
</dbReference>
<feature type="domain" description="AGC-kinase C-terminal" evidence="14">
    <location>
        <begin position="2325"/>
        <end position="2444"/>
    </location>
</feature>
<keyword evidence="16" id="KW-1185">Reference proteome</keyword>
<dbReference type="InterPro" id="IPR008271">
    <property type="entry name" value="Ser/Thr_kinase_AS"/>
</dbReference>
<dbReference type="SMART" id="SM00220">
    <property type="entry name" value="S_TKc"/>
    <property type="match status" value="1"/>
</dbReference>
<evidence type="ECO:0000259" key="14">
    <source>
        <dbReference type="PROSITE" id="PS51285"/>
    </source>
</evidence>
<feature type="compositionally biased region" description="Polar residues" evidence="11">
    <location>
        <begin position="174"/>
        <end position="194"/>
    </location>
</feature>
<feature type="region of interest" description="Disordered" evidence="11">
    <location>
        <begin position="446"/>
        <end position="469"/>
    </location>
</feature>
<dbReference type="InterPro" id="IPR001789">
    <property type="entry name" value="Sig_transdc_resp-reg_receiver"/>
</dbReference>
<dbReference type="PROSITE" id="PS50011">
    <property type="entry name" value="PROTEIN_KINASE_DOM"/>
    <property type="match status" value="1"/>
</dbReference>
<dbReference type="SUPFAM" id="SSF56112">
    <property type="entry name" value="Protein kinase-like (PK-like)"/>
    <property type="match status" value="1"/>
</dbReference>
<keyword evidence="3 10" id="KW-0597">Phosphoprotein</keyword>